<evidence type="ECO:0000313" key="1">
    <source>
        <dbReference type="EMBL" id="SDT48377.1"/>
    </source>
</evidence>
<dbReference type="Proteomes" id="UP000199576">
    <property type="component" value="Chromosome I"/>
</dbReference>
<gene>
    <name evidence="1" type="ORF">SAMN04490182_4904</name>
</gene>
<organism evidence="1 2">
    <name type="scientific">Pseudomonas cedrina</name>
    <dbReference type="NCBI Taxonomy" id="651740"/>
    <lineage>
        <taxon>Bacteria</taxon>
        <taxon>Pseudomonadati</taxon>
        <taxon>Pseudomonadota</taxon>
        <taxon>Gammaproteobacteria</taxon>
        <taxon>Pseudomonadales</taxon>
        <taxon>Pseudomonadaceae</taxon>
        <taxon>Pseudomonas</taxon>
    </lineage>
</organism>
<sequence>MRISLGQEEGTRPDMLARGAENVGAGLLANAVCQSQMF</sequence>
<name>A0ABY0V0X5_PSECE</name>
<keyword evidence="2" id="KW-1185">Reference proteome</keyword>
<reference evidence="1 2" key="1">
    <citation type="submission" date="2016-10" db="EMBL/GenBank/DDBJ databases">
        <authorList>
            <person name="Varghese N."/>
            <person name="Submissions S."/>
        </authorList>
    </citation>
    <scope>NUCLEOTIDE SEQUENCE [LARGE SCALE GENOMIC DNA]</scope>
    <source>
        <strain evidence="1 2">BS2981</strain>
    </source>
</reference>
<accession>A0ABY0V0X5</accession>
<dbReference type="EMBL" id="LT629753">
    <property type="protein sequence ID" value="SDT48377.1"/>
    <property type="molecule type" value="Genomic_DNA"/>
</dbReference>
<protein>
    <submittedName>
        <fullName evidence="1">Uncharacterized protein</fullName>
    </submittedName>
</protein>
<proteinExistence type="predicted"/>
<evidence type="ECO:0000313" key="2">
    <source>
        <dbReference type="Proteomes" id="UP000199576"/>
    </source>
</evidence>